<gene>
    <name evidence="1" type="ORF">D0Z00_003261</name>
</gene>
<comment type="caution">
    <text evidence="1">The sequence shown here is derived from an EMBL/GenBank/DDBJ whole genome shotgun (WGS) entry which is preliminary data.</text>
</comment>
<accession>A0ACB6V1S0</accession>
<name>A0ACB6V1S0_9ASCO</name>
<evidence type="ECO:0000313" key="2">
    <source>
        <dbReference type="Proteomes" id="UP000744676"/>
    </source>
</evidence>
<reference evidence="1 2" key="1">
    <citation type="journal article" date="2020" name="Front. Microbiol.">
        <title>Phenotypic and Genetic Characterization of the Cheese Ripening Yeast Geotrichum candidum.</title>
        <authorList>
            <person name="Perkins V."/>
            <person name="Vignola S."/>
            <person name="Lessard M.H."/>
            <person name="Plante P.L."/>
            <person name="Corbeil J."/>
            <person name="Dugat-Bony E."/>
            <person name="Frenette M."/>
            <person name="Labrie S."/>
        </authorList>
    </citation>
    <scope>NUCLEOTIDE SEQUENCE [LARGE SCALE GENOMIC DNA]</scope>
    <source>
        <strain evidence="1 2">LMA-1147</strain>
    </source>
</reference>
<protein>
    <submittedName>
        <fullName evidence="1">Uncharacterized protein</fullName>
    </submittedName>
</protein>
<sequence>MPGQLNISDPSFDSARIFSTCGAIIYVIDCQTEYLGAISNLGAIAEMAVQANPKINIEVLIHKIDGLSEDFRLDTRRDIIQRTQDELADNNIVVASMNHYLTSIYDRSIHEAFSKIIQKLIPDMDVLENLLSTLCAHSGIEKTFLFDINSKIYVATDSTAVDPLTYEVCTDFIDVTIDLDKLYDSNDQTPLQDVTGGDGGVESDNGNANGHGTISKKPSDAGAAVAVRPLKSISRMHNGVVLYLCQMIRGLALVGFIRNETPQKMALIDYNVEIFSQSLQRIWSD</sequence>
<proteinExistence type="predicted"/>
<dbReference type="Proteomes" id="UP000744676">
    <property type="component" value="Unassembled WGS sequence"/>
</dbReference>
<evidence type="ECO:0000313" key="1">
    <source>
        <dbReference type="EMBL" id="KAF5095113.1"/>
    </source>
</evidence>
<dbReference type="EMBL" id="QVQA01000136">
    <property type="protein sequence ID" value="KAF5095113.1"/>
    <property type="molecule type" value="Genomic_DNA"/>
</dbReference>
<keyword evidence="2" id="KW-1185">Reference proteome</keyword>
<organism evidence="1 2">
    <name type="scientific">Geotrichum galactomycetum</name>
    <dbReference type="NCBI Taxonomy" id="27317"/>
    <lineage>
        <taxon>Eukaryota</taxon>
        <taxon>Fungi</taxon>
        <taxon>Dikarya</taxon>
        <taxon>Ascomycota</taxon>
        <taxon>Saccharomycotina</taxon>
        <taxon>Dipodascomycetes</taxon>
        <taxon>Dipodascales</taxon>
        <taxon>Dipodascaceae</taxon>
        <taxon>Geotrichum</taxon>
    </lineage>
</organism>